<keyword evidence="2" id="KW-1185">Reference proteome</keyword>
<gene>
    <name evidence="1" type="ordered locus">Fluta_0457</name>
</gene>
<dbReference type="RefSeq" id="WP_013685237.1">
    <property type="nucleotide sequence ID" value="NC_015321.1"/>
</dbReference>
<sequence length="105" mass="12065">MKVFWFIFSLFVFTLSVIPCCTEECQEEELTCSTEHHQEDEEEQKNCSPFCTCTVCGLYACIMEQVQVVNTYTVNESPAASLGNPYTFHFTSEFEVNIWQPPKLG</sequence>
<evidence type="ECO:0000313" key="2">
    <source>
        <dbReference type="Proteomes" id="UP000007463"/>
    </source>
</evidence>
<dbReference type="STRING" id="755732.Fluta_0457"/>
<reference evidence="1 2" key="1">
    <citation type="journal article" date="2011" name="Stand. Genomic Sci.">
        <title>Complete genome sequence of the gliding freshwater bacterium Fluviicola taffensis type strain (RW262).</title>
        <authorList>
            <person name="Woyke T."/>
            <person name="Chertkov O."/>
            <person name="Lapidus A."/>
            <person name="Nolan M."/>
            <person name="Lucas S."/>
            <person name="Del Rio T.G."/>
            <person name="Tice H."/>
            <person name="Cheng J.F."/>
            <person name="Tapia R."/>
            <person name="Han C."/>
            <person name="Goodwin L."/>
            <person name="Pitluck S."/>
            <person name="Liolios K."/>
            <person name="Pagani I."/>
            <person name="Ivanova N."/>
            <person name="Huntemann M."/>
            <person name="Mavromatis K."/>
            <person name="Mikhailova N."/>
            <person name="Pati A."/>
            <person name="Chen A."/>
            <person name="Palaniappan K."/>
            <person name="Land M."/>
            <person name="Hauser L."/>
            <person name="Brambilla E.M."/>
            <person name="Rohde M."/>
            <person name="Mwirichia R."/>
            <person name="Sikorski J."/>
            <person name="Tindall B.J."/>
            <person name="Goker M."/>
            <person name="Bristow J."/>
            <person name="Eisen J.A."/>
            <person name="Markowitz V."/>
            <person name="Hugenholtz P."/>
            <person name="Klenk H.P."/>
            <person name="Kyrpides N.C."/>
        </authorList>
    </citation>
    <scope>NUCLEOTIDE SEQUENCE [LARGE SCALE GENOMIC DNA]</scope>
    <source>
        <strain evidence="2">DSM 16823 / RW262 / RW262</strain>
    </source>
</reference>
<proteinExistence type="predicted"/>
<dbReference type="HOGENOM" id="CLU_151876_1_0_10"/>
<dbReference type="AlphaFoldDB" id="F2IEZ8"/>
<dbReference type="KEGG" id="fte:Fluta_0457"/>
<protein>
    <submittedName>
        <fullName evidence="1">Uncharacterized protein</fullName>
    </submittedName>
</protein>
<accession>F2IEZ8</accession>
<dbReference type="EMBL" id="CP002542">
    <property type="protein sequence ID" value="AEA42463.1"/>
    <property type="molecule type" value="Genomic_DNA"/>
</dbReference>
<evidence type="ECO:0000313" key="1">
    <source>
        <dbReference type="EMBL" id="AEA42463.1"/>
    </source>
</evidence>
<reference evidence="2" key="2">
    <citation type="submission" date="2011-02" db="EMBL/GenBank/DDBJ databases">
        <title>The complete genome of Fluviicola taffensis DSM 16823.</title>
        <authorList>
            <consortium name="US DOE Joint Genome Institute (JGI-PGF)"/>
            <person name="Lucas S."/>
            <person name="Copeland A."/>
            <person name="Lapidus A."/>
            <person name="Bruce D."/>
            <person name="Goodwin L."/>
            <person name="Pitluck S."/>
            <person name="Kyrpides N."/>
            <person name="Mavromatis K."/>
            <person name="Ivanova N."/>
            <person name="Mikhailova N."/>
            <person name="Pagani I."/>
            <person name="Chertkov O."/>
            <person name="Detter J.C."/>
            <person name="Han C."/>
            <person name="Tapia R."/>
            <person name="Land M."/>
            <person name="Hauser L."/>
            <person name="Markowitz V."/>
            <person name="Cheng J.-F."/>
            <person name="Hugenholtz P."/>
            <person name="Woyke T."/>
            <person name="Wu D."/>
            <person name="Tindall B."/>
            <person name="Pomrenke H.G."/>
            <person name="Brambilla E."/>
            <person name="Klenk H.-P."/>
            <person name="Eisen J.A."/>
        </authorList>
    </citation>
    <scope>NUCLEOTIDE SEQUENCE [LARGE SCALE GENOMIC DNA]</scope>
    <source>
        <strain evidence="2">DSM 16823 / RW262 / RW262</strain>
    </source>
</reference>
<organism evidence="1 2">
    <name type="scientific">Fluviicola taffensis (strain DSM 16823 / NCIMB 13979 / RW262)</name>
    <dbReference type="NCBI Taxonomy" id="755732"/>
    <lineage>
        <taxon>Bacteria</taxon>
        <taxon>Pseudomonadati</taxon>
        <taxon>Bacteroidota</taxon>
        <taxon>Flavobacteriia</taxon>
        <taxon>Flavobacteriales</taxon>
        <taxon>Crocinitomicaceae</taxon>
        <taxon>Fluviicola</taxon>
    </lineage>
</organism>
<name>F2IEZ8_FLUTR</name>
<dbReference type="Proteomes" id="UP000007463">
    <property type="component" value="Chromosome"/>
</dbReference>